<organism evidence="1 2">
    <name type="scientific">Rangifer tarandus platyrhynchus</name>
    <name type="common">Svalbard reindeer</name>
    <dbReference type="NCBI Taxonomy" id="3082113"/>
    <lineage>
        <taxon>Eukaryota</taxon>
        <taxon>Metazoa</taxon>
        <taxon>Chordata</taxon>
        <taxon>Craniata</taxon>
        <taxon>Vertebrata</taxon>
        <taxon>Euteleostomi</taxon>
        <taxon>Mammalia</taxon>
        <taxon>Eutheria</taxon>
        <taxon>Laurasiatheria</taxon>
        <taxon>Artiodactyla</taxon>
        <taxon>Ruminantia</taxon>
        <taxon>Pecora</taxon>
        <taxon>Cervidae</taxon>
        <taxon>Odocoileinae</taxon>
        <taxon>Rangifer</taxon>
    </lineage>
</organism>
<accession>A0ABN8YCN3</accession>
<gene>
    <name evidence="1" type="ORF">MRATA1EN1_LOCUS8121</name>
</gene>
<name>A0ABN8YCN3_RANTA</name>
<keyword evidence="2" id="KW-1185">Reference proteome</keyword>
<proteinExistence type="predicted"/>
<reference evidence="1" key="1">
    <citation type="submission" date="2023-04" db="EMBL/GenBank/DDBJ databases">
        <authorList>
            <consortium name="ELIXIR-Norway"/>
        </authorList>
    </citation>
    <scope>NUCLEOTIDE SEQUENCE [LARGE SCALE GENOMIC DNA]</scope>
</reference>
<feature type="non-terminal residue" evidence="1">
    <location>
        <position position="1"/>
    </location>
</feature>
<evidence type="ECO:0000313" key="1">
    <source>
        <dbReference type="EMBL" id="CAI9159159.1"/>
    </source>
</evidence>
<evidence type="ECO:0000313" key="2">
    <source>
        <dbReference type="Proteomes" id="UP001176941"/>
    </source>
</evidence>
<sequence length="95" mass="10687">FYYYLHKRKMKFREERSPALQLPEPLAPGLSPALAFALSKRNRLRRRNALGAETGARALCADPDNLLRSFQGERKGFQYLLTTKSAMGTSLGDQG</sequence>
<dbReference type="Proteomes" id="UP001176941">
    <property type="component" value="Chromosome 18"/>
</dbReference>
<dbReference type="EMBL" id="OX459954">
    <property type="protein sequence ID" value="CAI9159159.1"/>
    <property type="molecule type" value="Genomic_DNA"/>
</dbReference>
<protein>
    <submittedName>
        <fullName evidence="1">Uncharacterized protein</fullName>
    </submittedName>
</protein>